<keyword evidence="3" id="KW-1185">Reference proteome</keyword>
<gene>
    <name evidence="2" type="ORF">FPZ44_24780</name>
</gene>
<dbReference type="Proteomes" id="UP000318102">
    <property type="component" value="Unassembled WGS sequence"/>
</dbReference>
<accession>A0A559ID57</accession>
<name>A0A559ID57_9BACL</name>
<keyword evidence="1" id="KW-1133">Transmembrane helix</keyword>
<evidence type="ECO:0000313" key="3">
    <source>
        <dbReference type="Proteomes" id="UP000318102"/>
    </source>
</evidence>
<organism evidence="2 3">
    <name type="scientific">Paenibacillus agilis</name>
    <dbReference type="NCBI Taxonomy" id="3020863"/>
    <lineage>
        <taxon>Bacteria</taxon>
        <taxon>Bacillati</taxon>
        <taxon>Bacillota</taxon>
        <taxon>Bacilli</taxon>
        <taxon>Bacillales</taxon>
        <taxon>Paenibacillaceae</taxon>
        <taxon>Paenibacillus</taxon>
    </lineage>
</organism>
<comment type="caution">
    <text evidence="2">The sequence shown here is derived from an EMBL/GenBank/DDBJ whole genome shotgun (WGS) entry which is preliminary data.</text>
</comment>
<keyword evidence="1" id="KW-0812">Transmembrane</keyword>
<reference evidence="2 3" key="1">
    <citation type="submission" date="2019-07" db="EMBL/GenBank/DDBJ databases">
        <authorList>
            <person name="Kim J."/>
        </authorList>
    </citation>
    <scope>NUCLEOTIDE SEQUENCE [LARGE SCALE GENOMIC DNA]</scope>
    <source>
        <strain evidence="2 3">N4</strain>
    </source>
</reference>
<feature type="transmembrane region" description="Helical" evidence="1">
    <location>
        <begin position="20"/>
        <end position="43"/>
    </location>
</feature>
<dbReference type="AlphaFoldDB" id="A0A559ID57"/>
<keyword evidence="1" id="KW-0472">Membrane</keyword>
<sequence length="81" mass="9165">MKKISKILNRNISETAINAIFPYIKVFDLILLTYLVLFIGALITDNSHSIDTLIIAFLIVFIGVVIVLRCISLKQEIKETD</sequence>
<evidence type="ECO:0000313" key="2">
    <source>
        <dbReference type="EMBL" id="TVX85574.1"/>
    </source>
</evidence>
<feature type="transmembrane region" description="Helical" evidence="1">
    <location>
        <begin position="49"/>
        <end position="68"/>
    </location>
</feature>
<dbReference type="EMBL" id="VNJK01000007">
    <property type="protein sequence ID" value="TVX85574.1"/>
    <property type="molecule type" value="Genomic_DNA"/>
</dbReference>
<evidence type="ECO:0000256" key="1">
    <source>
        <dbReference type="SAM" id="Phobius"/>
    </source>
</evidence>
<protein>
    <submittedName>
        <fullName evidence="2">Uncharacterized protein</fullName>
    </submittedName>
</protein>
<dbReference type="RefSeq" id="WP_144995076.1">
    <property type="nucleotide sequence ID" value="NZ_VNJK01000007.1"/>
</dbReference>
<proteinExistence type="predicted"/>